<dbReference type="SUPFAM" id="SSF49899">
    <property type="entry name" value="Concanavalin A-like lectins/glucanases"/>
    <property type="match status" value="1"/>
</dbReference>
<dbReference type="CDD" id="cd00033">
    <property type="entry name" value="CCP"/>
    <property type="match status" value="5"/>
</dbReference>
<feature type="domain" description="Sushi" evidence="15">
    <location>
        <begin position="1368"/>
        <end position="1425"/>
    </location>
</feature>
<dbReference type="InterPro" id="IPR001759">
    <property type="entry name" value="PTX_dom"/>
</dbReference>
<dbReference type="InterPro" id="IPR003410">
    <property type="entry name" value="HYR_dom"/>
</dbReference>
<feature type="disulfide bond" evidence="9">
    <location>
        <begin position="1020"/>
        <end position="1029"/>
    </location>
</feature>
<organism evidence="17">
    <name type="scientific">Menopon gallinae</name>
    <name type="common">poultry shaft louse</name>
    <dbReference type="NCBI Taxonomy" id="328185"/>
    <lineage>
        <taxon>Eukaryota</taxon>
        <taxon>Metazoa</taxon>
        <taxon>Ecdysozoa</taxon>
        <taxon>Arthropoda</taxon>
        <taxon>Hexapoda</taxon>
        <taxon>Insecta</taxon>
        <taxon>Pterygota</taxon>
        <taxon>Neoptera</taxon>
        <taxon>Paraneoptera</taxon>
        <taxon>Psocodea</taxon>
        <taxon>Troctomorpha</taxon>
        <taxon>Phthiraptera</taxon>
        <taxon>Amblycera</taxon>
        <taxon>Menoponidae</taxon>
        <taxon>Menopon</taxon>
    </lineage>
</organism>
<dbReference type="FunFam" id="2.10.25.10:FF:000004">
    <property type="entry name" value="Neurogenic locus notch 1"/>
    <property type="match status" value="1"/>
</dbReference>
<dbReference type="PROSITE" id="PS50923">
    <property type="entry name" value="SUSHI"/>
    <property type="match status" value="5"/>
</dbReference>
<dbReference type="SMART" id="SM00159">
    <property type="entry name" value="PTX"/>
    <property type="match status" value="1"/>
</dbReference>
<evidence type="ECO:0000259" key="16">
    <source>
        <dbReference type="PROSITE" id="PS51828"/>
    </source>
</evidence>
<comment type="caution">
    <text evidence="9">Lacks conserved residue(s) required for the propagation of feature annotation.</text>
</comment>
<feature type="disulfide bond" evidence="9">
    <location>
        <begin position="980"/>
        <end position="989"/>
    </location>
</feature>
<feature type="domain" description="EGF-like" evidence="12">
    <location>
        <begin position="992"/>
        <end position="1030"/>
    </location>
</feature>
<evidence type="ECO:0000259" key="13">
    <source>
        <dbReference type="PROSITE" id="PS50234"/>
    </source>
</evidence>
<dbReference type="PRINTS" id="PR00010">
    <property type="entry name" value="EGFBLOOD"/>
</dbReference>
<evidence type="ECO:0000256" key="1">
    <source>
        <dbReference type="ARBA" id="ARBA00004370"/>
    </source>
</evidence>
<feature type="domain" description="EGF-like" evidence="12">
    <location>
        <begin position="1054"/>
        <end position="1093"/>
    </location>
</feature>
<evidence type="ECO:0000256" key="4">
    <source>
        <dbReference type="ARBA" id="ARBA00022737"/>
    </source>
</evidence>
<dbReference type="PROSITE" id="PS50026">
    <property type="entry name" value="EGF_3"/>
    <property type="match status" value="5"/>
</dbReference>
<dbReference type="Pfam" id="PF07699">
    <property type="entry name" value="Ephrin_rec_like"/>
    <property type="match status" value="3"/>
</dbReference>
<dbReference type="InterPro" id="IPR002035">
    <property type="entry name" value="VWF_A"/>
</dbReference>
<evidence type="ECO:0008006" key="18">
    <source>
        <dbReference type="Google" id="ProtNLM"/>
    </source>
</evidence>
<dbReference type="Pfam" id="PF00354">
    <property type="entry name" value="Pentaxin"/>
    <property type="match status" value="1"/>
</dbReference>
<feature type="disulfide bond" evidence="9">
    <location>
        <begin position="903"/>
        <end position="912"/>
    </location>
</feature>
<dbReference type="Gene3D" id="2.10.25.10">
    <property type="entry name" value="Laminin"/>
    <property type="match status" value="3"/>
</dbReference>
<feature type="signal peptide" evidence="11">
    <location>
        <begin position="1"/>
        <end position="15"/>
    </location>
</feature>
<dbReference type="PRINTS" id="PR00453">
    <property type="entry name" value="VWFADOMAIN"/>
</dbReference>
<dbReference type="CDD" id="cd01450">
    <property type="entry name" value="vWFA_subfamily_ECM"/>
    <property type="match status" value="1"/>
</dbReference>
<dbReference type="GO" id="GO:0016020">
    <property type="term" value="C:membrane"/>
    <property type="evidence" value="ECO:0007669"/>
    <property type="project" value="UniProtKB-SubCell"/>
</dbReference>
<dbReference type="SMART" id="SM00181">
    <property type="entry name" value="EGF"/>
    <property type="match status" value="6"/>
</dbReference>
<keyword evidence="3 11" id="KW-0732">Signal</keyword>
<dbReference type="InterPro" id="IPR035976">
    <property type="entry name" value="Sushi/SCR/CCP_sf"/>
</dbReference>
<dbReference type="Gene3D" id="3.40.50.410">
    <property type="entry name" value="von Willebrand factor, type A domain"/>
    <property type="match status" value="1"/>
</dbReference>
<dbReference type="CDD" id="cd00054">
    <property type="entry name" value="EGF_CA"/>
    <property type="match status" value="3"/>
</dbReference>
<dbReference type="InterPro" id="IPR051277">
    <property type="entry name" value="SEZ6_CSMD_C4BPB_Regulators"/>
</dbReference>
<feature type="domain" description="Sushi" evidence="15">
    <location>
        <begin position="1551"/>
        <end position="1614"/>
    </location>
</feature>
<feature type="domain" description="Pentraxin (PTX)" evidence="16">
    <location>
        <begin position="1098"/>
        <end position="1297"/>
    </location>
</feature>
<dbReference type="SMART" id="SM00327">
    <property type="entry name" value="VWA"/>
    <property type="match status" value="1"/>
</dbReference>
<keyword evidence="8" id="KW-0325">Glycoprotein</keyword>
<dbReference type="PROSITE" id="PS50234">
    <property type="entry name" value="VWFA"/>
    <property type="match status" value="1"/>
</dbReference>
<evidence type="ECO:0000256" key="2">
    <source>
        <dbReference type="ARBA" id="ARBA00022536"/>
    </source>
</evidence>
<keyword evidence="6" id="KW-0472">Membrane</keyword>
<dbReference type="FunFam" id="2.10.70.10:FF:000011">
    <property type="entry name" value="CUB and sushi domain-containing protein 3 isoform A"/>
    <property type="match status" value="1"/>
</dbReference>
<dbReference type="GO" id="GO:0005509">
    <property type="term" value="F:calcium ion binding"/>
    <property type="evidence" value="ECO:0007669"/>
    <property type="project" value="InterPro"/>
</dbReference>
<gene>
    <name evidence="17" type="ORF">PYX00_001077</name>
</gene>
<feature type="domain" description="EGF-like" evidence="12">
    <location>
        <begin position="954"/>
        <end position="990"/>
    </location>
</feature>
<proteinExistence type="predicted"/>
<comment type="caution">
    <text evidence="17">The sequence shown here is derived from an EMBL/GenBank/DDBJ whole genome shotgun (WGS) entry which is preliminary data.</text>
</comment>
<keyword evidence="10" id="KW-0768">Sushi</keyword>
<dbReference type="PROSITE" id="PS50825">
    <property type="entry name" value="HYR"/>
    <property type="match status" value="1"/>
</dbReference>
<feature type="domain" description="EGF-like" evidence="12">
    <location>
        <begin position="877"/>
        <end position="913"/>
    </location>
</feature>
<dbReference type="PANTHER" id="PTHR45656:SF4">
    <property type="entry name" value="PROTEIN CBR-CLEC-78"/>
    <property type="match status" value="1"/>
</dbReference>
<dbReference type="Gene3D" id="2.60.120.200">
    <property type="match status" value="1"/>
</dbReference>
<feature type="domain" description="EGF-like" evidence="12">
    <location>
        <begin position="915"/>
        <end position="952"/>
    </location>
</feature>
<reference evidence="17" key="1">
    <citation type="journal article" date="2024" name="Gigascience">
        <title>Chromosome-level genome of the poultry shaft louse Menopon gallinae provides insight into the host-switching and adaptive evolution of parasitic lice.</title>
        <authorList>
            <person name="Xu Y."/>
            <person name="Ma L."/>
            <person name="Liu S."/>
            <person name="Liang Y."/>
            <person name="Liu Q."/>
            <person name="He Z."/>
            <person name="Tian L."/>
            <person name="Duan Y."/>
            <person name="Cai W."/>
            <person name="Li H."/>
            <person name="Song F."/>
        </authorList>
    </citation>
    <scope>NUCLEOTIDE SEQUENCE</scope>
    <source>
        <strain evidence="17">Cailab_2023a</strain>
    </source>
</reference>
<protein>
    <recommendedName>
        <fullName evidence="18">Sushi, von Willebrand factor type A, EGF and pentraxin domain-containing protein 1</fullName>
    </recommendedName>
</protein>
<feature type="disulfide bond" evidence="9">
    <location>
        <begin position="1083"/>
        <end position="1092"/>
    </location>
</feature>
<keyword evidence="2 9" id="KW-0245">EGF-like domain</keyword>
<dbReference type="Pfam" id="PF02494">
    <property type="entry name" value="HYR"/>
    <property type="match status" value="2"/>
</dbReference>
<evidence type="ECO:0000259" key="14">
    <source>
        <dbReference type="PROSITE" id="PS50825"/>
    </source>
</evidence>
<feature type="disulfide bond" evidence="9">
    <location>
        <begin position="942"/>
        <end position="951"/>
    </location>
</feature>
<dbReference type="InterPro" id="IPR018097">
    <property type="entry name" value="EGF_Ca-bd_CS"/>
</dbReference>
<evidence type="ECO:0000256" key="7">
    <source>
        <dbReference type="ARBA" id="ARBA00023157"/>
    </source>
</evidence>
<dbReference type="SUPFAM" id="SSF53300">
    <property type="entry name" value="vWA-like"/>
    <property type="match status" value="1"/>
</dbReference>
<evidence type="ECO:0000313" key="17">
    <source>
        <dbReference type="EMBL" id="KAL0279549.1"/>
    </source>
</evidence>
<dbReference type="PROSITE" id="PS01187">
    <property type="entry name" value="EGF_CA"/>
    <property type="match status" value="2"/>
</dbReference>
<feature type="domain" description="Sushi" evidence="15">
    <location>
        <begin position="1615"/>
        <end position="1674"/>
    </location>
</feature>
<dbReference type="Gene3D" id="2.10.70.10">
    <property type="entry name" value="Complement Module, domain 1"/>
    <property type="match status" value="6"/>
</dbReference>
<dbReference type="SMART" id="SM00179">
    <property type="entry name" value="EGF_CA"/>
    <property type="match status" value="4"/>
</dbReference>
<dbReference type="SUPFAM" id="SSF57184">
    <property type="entry name" value="Growth factor receptor domain"/>
    <property type="match status" value="2"/>
</dbReference>
<dbReference type="PROSITE" id="PS00010">
    <property type="entry name" value="ASX_HYDROXYL"/>
    <property type="match status" value="2"/>
</dbReference>
<dbReference type="InterPro" id="IPR009030">
    <property type="entry name" value="Growth_fac_rcpt_cys_sf"/>
</dbReference>
<dbReference type="Pfam" id="PF00092">
    <property type="entry name" value="VWA"/>
    <property type="match status" value="1"/>
</dbReference>
<dbReference type="EMBL" id="JARGDH010000001">
    <property type="protein sequence ID" value="KAL0279549.1"/>
    <property type="molecule type" value="Genomic_DNA"/>
</dbReference>
<feature type="disulfide bond" evidence="10">
    <location>
        <begin position="1396"/>
        <end position="1423"/>
    </location>
</feature>
<name>A0AAW2IBK6_9NEOP</name>
<evidence type="ECO:0000256" key="9">
    <source>
        <dbReference type="PROSITE-ProRule" id="PRU00076"/>
    </source>
</evidence>
<dbReference type="FunFam" id="2.10.25.10:FF:000472">
    <property type="entry name" value="Uncharacterized protein, isoform A"/>
    <property type="match status" value="1"/>
</dbReference>
<dbReference type="FunFam" id="2.60.120.200:FF:000012">
    <property type="entry name" value="neuronal pentraxin receptor"/>
    <property type="match status" value="1"/>
</dbReference>
<dbReference type="SMART" id="SM01411">
    <property type="entry name" value="Ephrin_rec_like"/>
    <property type="match status" value="3"/>
</dbReference>
<keyword evidence="5" id="KW-0106">Calcium</keyword>
<dbReference type="SMART" id="SM00032">
    <property type="entry name" value="CCP"/>
    <property type="match status" value="7"/>
</dbReference>
<feature type="domain" description="VWFA" evidence="13">
    <location>
        <begin position="72"/>
        <end position="249"/>
    </location>
</feature>
<dbReference type="InterPro" id="IPR000742">
    <property type="entry name" value="EGF"/>
</dbReference>
<feature type="domain" description="Sushi" evidence="15">
    <location>
        <begin position="1675"/>
        <end position="1729"/>
    </location>
</feature>
<evidence type="ECO:0000256" key="5">
    <source>
        <dbReference type="ARBA" id="ARBA00022837"/>
    </source>
</evidence>
<dbReference type="InterPro" id="IPR000152">
    <property type="entry name" value="EGF-type_Asp/Asn_hydroxyl_site"/>
</dbReference>
<dbReference type="InterPro" id="IPR001881">
    <property type="entry name" value="EGF-like_Ca-bd_dom"/>
</dbReference>
<dbReference type="Pfam" id="PF00008">
    <property type="entry name" value="EGF"/>
    <property type="match status" value="3"/>
</dbReference>
<evidence type="ECO:0000256" key="10">
    <source>
        <dbReference type="PROSITE-ProRule" id="PRU00302"/>
    </source>
</evidence>
<dbReference type="SUPFAM" id="SSF57196">
    <property type="entry name" value="EGF/Laminin"/>
    <property type="match status" value="4"/>
</dbReference>
<feature type="chain" id="PRO_5043991169" description="Sushi, von Willebrand factor type A, EGF and pentraxin domain-containing protein 1" evidence="11">
    <location>
        <begin position="16"/>
        <end position="1729"/>
    </location>
</feature>
<feature type="domain" description="Sushi" evidence="15">
    <location>
        <begin position="1428"/>
        <end position="1493"/>
    </location>
</feature>
<dbReference type="PROSITE" id="PS01186">
    <property type="entry name" value="EGF_2"/>
    <property type="match status" value="5"/>
</dbReference>
<dbReference type="GO" id="GO:0032991">
    <property type="term" value="C:protein-containing complex"/>
    <property type="evidence" value="ECO:0007669"/>
    <property type="project" value="UniProtKB-ARBA"/>
</dbReference>
<dbReference type="InterPro" id="IPR000436">
    <property type="entry name" value="Sushi_SCR_CCP_dom"/>
</dbReference>
<dbReference type="PROSITE" id="PS00022">
    <property type="entry name" value="EGF_1"/>
    <property type="match status" value="5"/>
</dbReference>
<dbReference type="PROSITE" id="PS51828">
    <property type="entry name" value="PTX_2"/>
    <property type="match status" value="1"/>
</dbReference>
<feature type="disulfide bond" evidence="10">
    <location>
        <begin position="1645"/>
        <end position="1672"/>
    </location>
</feature>
<dbReference type="InterPro" id="IPR036465">
    <property type="entry name" value="vWFA_dom_sf"/>
</dbReference>
<evidence type="ECO:0000256" key="6">
    <source>
        <dbReference type="ARBA" id="ARBA00023136"/>
    </source>
</evidence>
<accession>A0AAW2IBK6</accession>
<evidence type="ECO:0000256" key="8">
    <source>
        <dbReference type="ARBA" id="ARBA00023180"/>
    </source>
</evidence>
<evidence type="ECO:0000256" key="11">
    <source>
        <dbReference type="SAM" id="SignalP"/>
    </source>
</evidence>
<feature type="domain" description="HYR" evidence="14">
    <location>
        <begin position="447"/>
        <end position="530"/>
    </location>
</feature>
<sequence>MLITIILGLIVLAKGDSLDGTDSQIESVEDNWTNGDWIPETGNEIAPLIDVELLGERLRKSVHQLKSNNKIELIFLIDSSSSIGEENFKSELKFVQKLVADFNVGPSAARVAVTAFASNAKTHVNHFEQEMHEKCSFLHVQLPGIEYTGGNTNTIGALLEARKIFENAREGADKALFLVTDGFSNKGDPVPTAKELKDSGITIFTFGIQSGNVREVRLMSSTPAENYSFILDSFAAFEALARRALHEDLKSGSYMHLNDTSLCDGLCSSPETGCCNNQSRCSCGILTGHFACLCPPGFYGSGLVGEECLPCPKGTFNDGSAPGDVLACMACPDSNHVTNEPATSEDDCFCREGYVSVDDKCEDIEPPVFTCPENITVETAEEESYALVQLSLPEGTDNSGLDPIIWSKPPFLPEYPLPLKIGITKIEVYGTDASDNGELCDFYVHVLDNEIPKVFNCESPPTFYMSDLDSADLDVNWTEPIFTDNSVTPLKIEKSHEFGNFSLGTTTVVYTATDASGNSVNCSLNITIEENPCKDHPSLGNVEWNCTVESNIMNCSLSCPPGLTWTTNNDVSDTTFMCQYDRTGAKWHPDIFSDLDTIPECSVFELPTEIVESHEIELDAKDIRCDDLEILSEDISNEISVLLGTDEGTKVSITADCVDEVEQNKTEPYEETNELPFRRRRNTEGKKIKIRVSLIGSSNKTNNEEVAKHIHELGEKVEKEYNNNTFISIGGKKLKVQKSKVVDTARLRCNPGFALKRGLCVKCPPGTFYSTSKSNCVPCPIGKYQNLEGQLHCESCPAGHLTRSRRKKQQKDCKKICPPGTFGKIKNPRRKLSLMPCTPCPIGTFQPSEGQTSCIDCPAEMTTTKKGSFKCIDRLEIEDPCYKFTCQNNGTCFVYNGYPYCRCPEGYLGSFCERQKNHCDSSPCYNNAECVPVGVTSFTCVCQKGYEGDLCQFDVNECASNPCANGGECIDLVNGYKCECPPGFSGDNCEEDINECEVFNNPCLNNGTCNDLVNSYSCTCQEGFTGKHCEEISECVADETVDKDCNTKIQKPVEEGPCTGVTCPDNMECTIAAGTRNLPLCKCKKGFYGRDCSQEINFNVILTFPKRSVTEYLTADFPREDIHQISVCLWIQTADMFNYGTLFSYAVKDDDNSFTITDYNGFVLYVRKERVVTDIIANDGHWHFICITWESEEGRWEIYLDGKMKGNGTGLAVKKPIPGRGRFIIGQEQDRFGGGFNEVESFVGKITNFDIWKRVLKKSEIEDMNENCKYFAGDLFSWVDFLENTHGNIEISKSTFCTNCNARELRLFKGKIRIENIRDSTFGVYECETGYRIHFEDEELPSKDMTVWYRKCLKNGNWEPTVPKCSRIQCGFPGYFPHGTISGESYLYSDVIEYRCDRGYNLVGNATRVCLENGTWSGDQPNCQGHSGFCEQILAPRHGSMFIYFGTRRKMHSSAIGDRAEFECDQGYRLRGPSTLTCSEEGLWDREVPVCEEISCNFPTEIGNLVLNSSSATSYATGEKLLIRCAESGEEEIIECLQNGVWNHTSGLCGTKCEGRPINPEHGLLLGDPLKHTYEPGETVGTKCRYGFRLIGDRFFTCTNNGTWYQRDKTICKPVECVKPFPPPNSYIASNFSTYPYGRRVLFKCLPGFKQLGDLLTRCDGEGNWTRLFGRCVAVYCRTPISTYDMRVTVLLYRFGDKLTFQCLNGRTPNSEEIICEGDGHWSIIPRCL</sequence>
<keyword evidence="4" id="KW-0677">Repeat</keyword>
<evidence type="ECO:0000256" key="3">
    <source>
        <dbReference type="ARBA" id="ARBA00022729"/>
    </source>
</evidence>
<dbReference type="Pfam" id="PF00084">
    <property type="entry name" value="Sushi"/>
    <property type="match status" value="5"/>
</dbReference>
<comment type="subcellular location">
    <subcellularLocation>
        <location evidence="1">Membrane</location>
    </subcellularLocation>
</comment>
<dbReference type="FunFam" id="2.10.50.10:FF:000018">
    <property type="entry name" value="Sushi, von Willebrand factor type A, EGF and pentraxin domain-containing 1"/>
    <property type="match status" value="1"/>
</dbReference>
<evidence type="ECO:0000259" key="12">
    <source>
        <dbReference type="PROSITE" id="PS50026"/>
    </source>
</evidence>
<keyword evidence="7 9" id="KW-1015">Disulfide bond</keyword>
<dbReference type="PANTHER" id="PTHR45656">
    <property type="entry name" value="PROTEIN CBR-CLEC-78"/>
    <property type="match status" value="1"/>
</dbReference>
<feature type="disulfide bond" evidence="10">
    <location>
        <begin position="1464"/>
        <end position="1491"/>
    </location>
</feature>
<dbReference type="SUPFAM" id="SSF57535">
    <property type="entry name" value="Complement control module/SCR domain"/>
    <property type="match status" value="7"/>
</dbReference>
<dbReference type="InterPro" id="IPR011641">
    <property type="entry name" value="Tyr-kin_ephrin_A/B_rcpt-like"/>
</dbReference>
<dbReference type="Gene3D" id="2.10.50.10">
    <property type="entry name" value="Tumor Necrosis Factor Receptor, subunit A, domain 2"/>
    <property type="match status" value="3"/>
</dbReference>
<evidence type="ECO:0000259" key="15">
    <source>
        <dbReference type="PROSITE" id="PS50923"/>
    </source>
</evidence>
<dbReference type="InterPro" id="IPR013320">
    <property type="entry name" value="ConA-like_dom_sf"/>
</dbReference>
<dbReference type="PRINTS" id="PR00895">
    <property type="entry name" value="PENTAXIN"/>
</dbReference>